<sequence>MLKLKLPKNRIEFLAAGAERRMKLAVLERGWEYYHRNLVQNVNLVQGYILQADVRGKEIFQVKLDLEQFERSECTCSFNGYCQHMAGLIFWAYSAHGRPELLLMQLKQAINARRRAKAGLKADKAGESAAATLLPELTPKEWARYFEQKFHGYSLSNQHSVEQFHQTVWDTLGGTAEEWPEPLSALYRLHLSLYVLAKIEQFHQDNQSSYLSYYIENGCKLVAASSWDKLKELVQERQAFHQAALQFPKHWKETLEAVSSRLLHARSGPVYWTDVYRFLWWQLFYGAGAEPEAAAERELHRLSLLSAQENIPRAKDGIYLAMSLFDIIRGQDAQAMKRLSELHTRQFSDFYVILEKLSGGGEWERVLSWLRWLLPVLSKAKQEEFNQGCAFWVEAVKHQPTDEEWIRVMLSLLPRSYYYYTDYLMQTGRFRQWVDLQLATGISPASLYTAELHTVEAHDPALLLPLFHQSVEKAVAEKNRDSYKLAIRHLKKLNSLYKQLGKNELWEDYLARLHLKYARLRAFKEELAKGQWAT</sequence>
<evidence type="ECO:0000313" key="2">
    <source>
        <dbReference type="Proteomes" id="UP001631969"/>
    </source>
</evidence>
<evidence type="ECO:0000313" key="1">
    <source>
        <dbReference type="EMBL" id="MFM9329991.1"/>
    </source>
</evidence>
<protein>
    <submittedName>
        <fullName evidence="1">Uncharacterized protein</fullName>
    </submittedName>
</protein>
<dbReference type="EMBL" id="JBJURJ010000011">
    <property type="protein sequence ID" value="MFM9329991.1"/>
    <property type="molecule type" value="Genomic_DNA"/>
</dbReference>
<reference evidence="1" key="1">
    <citation type="submission" date="2024-12" db="EMBL/GenBank/DDBJ databases">
        <authorList>
            <person name="Wu N."/>
        </authorList>
    </citation>
    <scope>NUCLEOTIDE SEQUENCE</scope>
    <source>
        <strain evidence="1">P15</strain>
    </source>
</reference>
<dbReference type="Proteomes" id="UP001631969">
    <property type="component" value="Unassembled WGS sequence"/>
</dbReference>
<name>A0ACC7NYZ5_9BACL</name>
<comment type="caution">
    <text evidence="1">The sequence shown here is derived from an EMBL/GenBank/DDBJ whole genome shotgun (WGS) entry which is preliminary data.</text>
</comment>
<keyword evidence="2" id="KW-1185">Reference proteome</keyword>
<proteinExistence type="predicted"/>
<gene>
    <name evidence="1" type="ORF">ACI1P1_16970</name>
</gene>
<organism evidence="1 2">
    <name type="scientific">Paenibacillus mesotrionivorans</name>
    <dbReference type="NCBI Taxonomy" id="3160968"/>
    <lineage>
        <taxon>Bacteria</taxon>
        <taxon>Bacillati</taxon>
        <taxon>Bacillota</taxon>
        <taxon>Bacilli</taxon>
        <taxon>Bacillales</taxon>
        <taxon>Paenibacillaceae</taxon>
        <taxon>Paenibacillus</taxon>
    </lineage>
</organism>
<accession>A0ACC7NYZ5</accession>